<organism evidence="4 5">
    <name type="scientific">Mucilaginibacter auburnensis</name>
    <dbReference type="NCBI Taxonomy" id="1457233"/>
    <lineage>
        <taxon>Bacteria</taxon>
        <taxon>Pseudomonadati</taxon>
        <taxon>Bacteroidota</taxon>
        <taxon>Sphingobacteriia</taxon>
        <taxon>Sphingobacteriales</taxon>
        <taxon>Sphingobacteriaceae</taxon>
        <taxon>Mucilaginibacter</taxon>
    </lineage>
</organism>
<feature type="chain" id="PRO_5014120697" evidence="2">
    <location>
        <begin position="23"/>
        <end position="683"/>
    </location>
</feature>
<dbReference type="PANTHER" id="PTHR42852">
    <property type="entry name" value="THIOL:DISULFIDE INTERCHANGE PROTEIN DSBE"/>
    <property type="match status" value="1"/>
</dbReference>
<keyword evidence="5" id="KW-1185">Reference proteome</keyword>
<dbReference type="InterPro" id="IPR013740">
    <property type="entry name" value="Redoxin"/>
</dbReference>
<dbReference type="InterPro" id="IPR036249">
    <property type="entry name" value="Thioredoxin-like_sf"/>
</dbReference>
<feature type="signal peptide" evidence="2">
    <location>
        <begin position="1"/>
        <end position="22"/>
    </location>
</feature>
<feature type="domain" description="Thioredoxin" evidence="3">
    <location>
        <begin position="502"/>
        <end position="656"/>
    </location>
</feature>
<feature type="compositionally biased region" description="Low complexity" evidence="1">
    <location>
        <begin position="663"/>
        <end position="673"/>
    </location>
</feature>
<evidence type="ECO:0000313" key="4">
    <source>
        <dbReference type="EMBL" id="PJJ84932.1"/>
    </source>
</evidence>
<dbReference type="CDD" id="cd02966">
    <property type="entry name" value="TlpA_like_family"/>
    <property type="match status" value="1"/>
</dbReference>
<name>A0A2H9VVX6_9SPHI</name>
<evidence type="ECO:0000256" key="2">
    <source>
        <dbReference type="SAM" id="SignalP"/>
    </source>
</evidence>
<protein>
    <submittedName>
        <fullName evidence="4">Peroxiredoxin</fullName>
    </submittedName>
</protein>
<comment type="caution">
    <text evidence="4">The sequence shown here is derived from an EMBL/GenBank/DDBJ whole genome shotgun (WGS) entry which is preliminary data.</text>
</comment>
<dbReference type="SUPFAM" id="SSF48452">
    <property type="entry name" value="TPR-like"/>
    <property type="match status" value="1"/>
</dbReference>
<evidence type="ECO:0000259" key="3">
    <source>
        <dbReference type="PROSITE" id="PS51352"/>
    </source>
</evidence>
<evidence type="ECO:0000313" key="5">
    <source>
        <dbReference type="Proteomes" id="UP000242687"/>
    </source>
</evidence>
<dbReference type="InterPro" id="IPR011990">
    <property type="entry name" value="TPR-like_helical_dom_sf"/>
</dbReference>
<reference evidence="4 5" key="1">
    <citation type="submission" date="2017-11" db="EMBL/GenBank/DDBJ databases">
        <title>Genomic Encyclopedia of Archaeal and Bacterial Type Strains, Phase II (KMG-II): From Individual Species to Whole Genera.</title>
        <authorList>
            <person name="Goeker M."/>
        </authorList>
    </citation>
    <scope>NUCLEOTIDE SEQUENCE [LARGE SCALE GENOMIC DNA]</scope>
    <source>
        <strain evidence="4 5">DSM 28175</strain>
    </source>
</reference>
<dbReference type="InterPro" id="IPR013766">
    <property type="entry name" value="Thioredoxin_domain"/>
</dbReference>
<dbReference type="Proteomes" id="UP000242687">
    <property type="component" value="Unassembled WGS sequence"/>
</dbReference>
<sequence length="683" mass="75110">MKNLKLLVLMPGMLLAMHISFAQGTSRLKFSNPYPERNEKVTFTYDVPSNLIKPNGKIEGTAWFIEDTGYPSTPVTIEATGQSVKGEFTVSGGARAFFIKLNNGATIDNNDGKGFISLVYKDQKPLEGAYASNAFILGSGIGTAYAKIDQSTEEAIALYKKEFELYPQSEKKYSANYYNYLAANPANAAIVNKKIEALQNSSDESDLILATRLLRASGKTSAIDSLTKVAKEKFPTGTLAMSDDMSLLNKEKDLTKKDSLFKILLVKYKDAPANMKESMIYSMLGLYLKNGDTKSYDKYAAMITNKQMLIQALNSTAWNWAVAGERLEEAEKLSKQSIDIVLASAGVVSPTALTKENGGLFSMVGDTYAYILFKEGKFDEAVKTQSLVYARGSDNTEIVEHYVQMLNGAKDYKTALEVAEKSIRAGKTSEIIEEGLKTAYPKAKGSMTGFDTYWADVQKSINEKKEQEKNEFAAKQKELLANVNSSSNLQQVAKLKKELSSKMIKEAAPLFSLKDLDGKTVSLESLKGKTVVVDFWATWCGPCIQSFPGMQIAQNKYKSDRNVVFLFIDTWENGTNYLPGVKKFIADKNYSFHVLMDEMGADKRQSKVVSSYKVEGIPTKFIIDKNGDIRFKYVGYSGSTEGVVNEVTAMIEMLNDPAYKAAAPGTSATGGSAPAPPKPTLNK</sequence>
<dbReference type="OrthoDB" id="634996at2"/>
<dbReference type="RefSeq" id="WP_100341096.1">
    <property type="nucleotide sequence ID" value="NZ_PGFJ01000001.1"/>
</dbReference>
<dbReference type="PROSITE" id="PS51352">
    <property type="entry name" value="THIOREDOXIN_2"/>
    <property type="match status" value="1"/>
</dbReference>
<feature type="compositionally biased region" description="Pro residues" evidence="1">
    <location>
        <begin position="674"/>
        <end position="683"/>
    </location>
</feature>
<dbReference type="GO" id="GO:0016491">
    <property type="term" value="F:oxidoreductase activity"/>
    <property type="evidence" value="ECO:0007669"/>
    <property type="project" value="InterPro"/>
</dbReference>
<keyword evidence="2" id="KW-0732">Signal</keyword>
<feature type="region of interest" description="Disordered" evidence="1">
    <location>
        <begin position="663"/>
        <end position="683"/>
    </location>
</feature>
<evidence type="ECO:0000256" key="1">
    <source>
        <dbReference type="SAM" id="MobiDB-lite"/>
    </source>
</evidence>
<proteinExistence type="predicted"/>
<dbReference type="SUPFAM" id="SSF52833">
    <property type="entry name" value="Thioredoxin-like"/>
    <property type="match status" value="1"/>
</dbReference>
<dbReference type="InterPro" id="IPR050553">
    <property type="entry name" value="Thioredoxin_ResA/DsbE_sf"/>
</dbReference>
<dbReference type="Gene3D" id="3.40.30.10">
    <property type="entry name" value="Glutaredoxin"/>
    <property type="match status" value="1"/>
</dbReference>
<dbReference type="EMBL" id="PGFJ01000001">
    <property type="protein sequence ID" value="PJJ84932.1"/>
    <property type="molecule type" value="Genomic_DNA"/>
</dbReference>
<gene>
    <name evidence="4" type="ORF">CLV57_1954</name>
</gene>
<dbReference type="PANTHER" id="PTHR42852:SF13">
    <property type="entry name" value="PROTEIN DIPZ"/>
    <property type="match status" value="1"/>
</dbReference>
<accession>A0A2H9VVX6</accession>
<dbReference type="AlphaFoldDB" id="A0A2H9VVX6"/>
<dbReference type="GO" id="GO:0006950">
    <property type="term" value="P:response to stress"/>
    <property type="evidence" value="ECO:0007669"/>
    <property type="project" value="UniProtKB-ARBA"/>
</dbReference>
<dbReference type="Pfam" id="PF08534">
    <property type="entry name" value="Redoxin"/>
    <property type="match status" value="1"/>
</dbReference>